<gene>
    <name evidence="1" type="ORF">HW452_10820</name>
</gene>
<accession>A0ACC5VW58</accession>
<evidence type="ECO:0000313" key="2">
    <source>
        <dbReference type="Proteomes" id="UP001319846"/>
    </source>
</evidence>
<keyword evidence="2" id="KW-1185">Reference proteome</keyword>
<proteinExistence type="predicted"/>
<dbReference type="Proteomes" id="UP001319846">
    <property type="component" value="Unassembled WGS sequence"/>
</dbReference>
<comment type="caution">
    <text evidence="1">The sequence shown here is derived from an EMBL/GenBank/DDBJ whole genome shotgun (WGS) entry which is preliminary data.</text>
</comment>
<evidence type="ECO:0000313" key="1">
    <source>
        <dbReference type="EMBL" id="MBZ5488016.1"/>
    </source>
</evidence>
<dbReference type="EMBL" id="JABYQT010000006">
    <property type="protein sequence ID" value="MBZ5488016.1"/>
    <property type="molecule type" value="Genomic_DNA"/>
</dbReference>
<organism evidence="1 2">
    <name type="scientific">Vreelandella aquamarina</name>
    <dbReference type="NCBI Taxonomy" id="77097"/>
    <lineage>
        <taxon>Bacteria</taxon>
        <taxon>Pseudomonadati</taxon>
        <taxon>Pseudomonadota</taxon>
        <taxon>Gammaproteobacteria</taxon>
        <taxon>Oceanospirillales</taxon>
        <taxon>Halomonadaceae</taxon>
        <taxon>Vreelandella</taxon>
    </lineage>
</organism>
<protein>
    <submittedName>
        <fullName evidence="1">Monovalent cation/H+ antiporter subunit A</fullName>
    </submittedName>
</protein>
<sequence>MQFTVLMGFVLAALAPMLHRRFAGRTSLVLALFPALIAAWLFSQAPMVIDNGPVLLEWQWVPSLGISLTFLLDGLSLLFGLLITVIGTCVLVYAGGYLKDHHDIGRFYMALMAFMASMLGLVMADGLVTLFIFWELTSITSYLLIGFNHADLQARKSARQGLFVTFAGGLALMAGLVMLGVASDAWSLADIRAMETDLREHALYTPMLVCLLLGAFTKSAQFPFHFWLPNAMAAPTPVSAYLHSATMVKAGIYLLARLQPELGGTPLWIGVLSVVGATTLLIGAFLAIHHTNVKKLLAYSTIMALGTLTMLLGIGTEYAMTAFVTFLLAHSMYKGALFMVAGNLDHETGTKDVTAMGGLRPLMPVTAMIALAAALSLAGVPPLFGFIGKELKFEAALGAADYRSLLVIFAFLGAVMTIAVAAIIALRPFYGTRHQTPKAPHEAPLSMLIGPALLSLGSIAFGIAPGVLGVNALLTSAAGAVSGEPMEITLSLWYGVNLALIMSVASLALGFLLFKYWDDARARLSLLAPVMRRGPEAGYEGLLNGIVAFSEWQTRILQNGYMRNYILIMLVVLIALIGNSILLRHSPLLAFDLDVRFHEVIVVGTMTMSALFATLTRSRLGAVVSVGIMGFSIALVFVLFSAPDLGITQLLVETLTVILLVLVLFRLPRFSHLSTSLERIRDGSVAAMMGILIFLLIMTAWSIDQFESISTYMVENSAPLAYGRNIVNVILVDYRALDTLGEMFVLALAAIGVIAMLKLRHATESPKTAEGSKSDTQEPYDG</sequence>
<reference evidence="1" key="1">
    <citation type="submission" date="2020-06" db="EMBL/GenBank/DDBJ databases">
        <title>Whole Genome Sequence of Halomonas aquamarina MB598.</title>
        <authorList>
            <person name="Pervaiz M."/>
            <person name="Fariq A."/>
            <person name="Yasmin A."/>
            <person name="Welch M."/>
        </authorList>
    </citation>
    <scope>NUCLEOTIDE SEQUENCE</scope>
    <source>
        <strain evidence="1">MB598</strain>
    </source>
</reference>
<name>A0ACC5VW58_9GAMM</name>